<evidence type="ECO:0000313" key="2">
    <source>
        <dbReference type="EMBL" id="RVX41629.1"/>
    </source>
</evidence>
<reference evidence="2 3" key="1">
    <citation type="submission" date="2019-01" db="EMBL/GenBank/DDBJ databases">
        <title>Sequencing the genomes of 1000 actinobacteria strains.</title>
        <authorList>
            <person name="Klenk H.-P."/>
        </authorList>
    </citation>
    <scope>NUCLEOTIDE SEQUENCE [LARGE SCALE GENOMIC DNA]</scope>
    <source>
        <strain evidence="2 3">DSM 43925</strain>
    </source>
</reference>
<gene>
    <name evidence="2" type="ORF">EDD27_4185</name>
</gene>
<comment type="caution">
    <text evidence="2">The sequence shown here is derived from an EMBL/GenBank/DDBJ whole genome shotgun (WGS) entry which is preliminary data.</text>
</comment>
<dbReference type="EMBL" id="SAUN01000001">
    <property type="protein sequence ID" value="RVX41629.1"/>
    <property type="molecule type" value="Genomic_DNA"/>
</dbReference>
<protein>
    <submittedName>
        <fullName evidence="2">YtkA-like protein</fullName>
    </submittedName>
</protein>
<dbReference type="Pfam" id="PF13115">
    <property type="entry name" value="YtkA"/>
    <property type="match status" value="1"/>
</dbReference>
<name>A0A438M7D3_9ACTN</name>
<dbReference type="OrthoDB" id="3695826at2"/>
<evidence type="ECO:0000313" key="3">
    <source>
        <dbReference type="Proteomes" id="UP000284824"/>
    </source>
</evidence>
<organism evidence="2 3">
    <name type="scientific">Nonomuraea polychroma</name>
    <dbReference type="NCBI Taxonomy" id="46176"/>
    <lineage>
        <taxon>Bacteria</taxon>
        <taxon>Bacillati</taxon>
        <taxon>Actinomycetota</taxon>
        <taxon>Actinomycetes</taxon>
        <taxon>Streptosporangiales</taxon>
        <taxon>Streptosporangiaceae</taxon>
        <taxon>Nonomuraea</taxon>
    </lineage>
</organism>
<keyword evidence="3" id="KW-1185">Reference proteome</keyword>
<dbReference type="Proteomes" id="UP000284824">
    <property type="component" value="Unassembled WGS sequence"/>
</dbReference>
<accession>A0A438M7D3</accession>
<sequence>MKRIVIAVALVVAAAVIFIVGRSLGAEPLRVSSTGARYAVTVVIDEPTTGRVSVEVLVTSGEPDSVAVSTVMPGMGHSTPEVIARQAGPGRFVAEGELFPMSGAWEVPIRLDGPAGEEVLVVDALITG</sequence>
<evidence type="ECO:0000259" key="1">
    <source>
        <dbReference type="Pfam" id="PF13115"/>
    </source>
</evidence>
<dbReference type="RefSeq" id="WP_127933855.1">
    <property type="nucleotide sequence ID" value="NZ_SAUN01000001.1"/>
</dbReference>
<proteinExistence type="predicted"/>
<dbReference type="AlphaFoldDB" id="A0A438M7D3"/>
<feature type="domain" description="YtkA-like" evidence="1">
    <location>
        <begin position="38"/>
        <end position="108"/>
    </location>
</feature>
<dbReference type="InterPro" id="IPR032693">
    <property type="entry name" value="YtkA-like_dom"/>
</dbReference>